<dbReference type="CDD" id="cd15482">
    <property type="entry name" value="Sialidase_non-viral"/>
    <property type="match status" value="1"/>
</dbReference>
<dbReference type="InterPro" id="IPR036278">
    <property type="entry name" value="Sialidase_sf"/>
</dbReference>
<evidence type="ECO:0000313" key="2">
    <source>
        <dbReference type="Proteomes" id="UP000318017"/>
    </source>
</evidence>
<protein>
    <recommendedName>
        <fullName evidence="3">BNR/Asp-box repeat protein</fullName>
    </recommendedName>
</protein>
<dbReference type="SUPFAM" id="SSF50939">
    <property type="entry name" value="Sialidases"/>
    <property type="match status" value="1"/>
</dbReference>
<sequence length="560" mass="63037">MRSMPFSDSKQQQQRLLRLFFMFAAILGMPEVVCLAAQPLIPLGWNPAIAGDQVLGRLVTVTAPQVKGAHDAEMVITDGHAYIVAEVNDVKPGESAGWPEIYATMSIVDLETLEVEEIFNFAKSEQVFENVTLPVGACFVPRVLRKDENSLRCFFASEDPGKRQSQTWFRDFNLQTRTFAPSIHQAKLKTASGTFDMEPRHFYADAAAQGFSKPPTDAGLFLFDSFKQFDGKTYVAINNFPGKQNAIALVHDDLATFEIIGHYNEPQSENLSESAVNRLADGSWMAICRNDGGNYHFTTSKDGRKWTVGKELPSVPNGDNSKPTFDKFGDIYYLGWQESTRIHGVHRSVFNVDISRDGKTWERKYRFETAKSFQYPTFREYEGIVWLCLTQGDSSSSRKERIMFGKLETAGEFESQEGKTREPIPLPPEQTAVMKSGVKLFTDRDYTITEVPESLQGLSFLRSTIEPVNAICTTSGELFALTPGERRGAANRERELVAAGFEKVDLPEFQLFPGLINRVLVYRKNVDKGERFSFRKVVLLVSGKETEVVEYPPQTRHSEN</sequence>
<organism evidence="1 2">
    <name type="scientific">Aureliella helgolandensis</name>
    <dbReference type="NCBI Taxonomy" id="2527968"/>
    <lineage>
        <taxon>Bacteria</taxon>
        <taxon>Pseudomonadati</taxon>
        <taxon>Planctomycetota</taxon>
        <taxon>Planctomycetia</taxon>
        <taxon>Pirellulales</taxon>
        <taxon>Pirellulaceae</taxon>
        <taxon>Aureliella</taxon>
    </lineage>
</organism>
<dbReference type="AlphaFoldDB" id="A0A518GAA8"/>
<accession>A0A518GAA8</accession>
<dbReference type="EMBL" id="CP036298">
    <property type="protein sequence ID" value="QDV25499.1"/>
    <property type="molecule type" value="Genomic_DNA"/>
</dbReference>
<reference evidence="1 2" key="1">
    <citation type="submission" date="2019-02" db="EMBL/GenBank/DDBJ databases">
        <title>Deep-cultivation of Planctomycetes and their phenomic and genomic characterization uncovers novel biology.</title>
        <authorList>
            <person name="Wiegand S."/>
            <person name="Jogler M."/>
            <person name="Boedeker C."/>
            <person name="Pinto D."/>
            <person name="Vollmers J."/>
            <person name="Rivas-Marin E."/>
            <person name="Kohn T."/>
            <person name="Peeters S.H."/>
            <person name="Heuer A."/>
            <person name="Rast P."/>
            <person name="Oberbeckmann S."/>
            <person name="Bunk B."/>
            <person name="Jeske O."/>
            <person name="Meyerdierks A."/>
            <person name="Storesund J.E."/>
            <person name="Kallscheuer N."/>
            <person name="Luecker S."/>
            <person name="Lage O.M."/>
            <person name="Pohl T."/>
            <person name="Merkel B.J."/>
            <person name="Hornburger P."/>
            <person name="Mueller R.-W."/>
            <person name="Bruemmer F."/>
            <person name="Labrenz M."/>
            <person name="Spormann A.M."/>
            <person name="Op den Camp H."/>
            <person name="Overmann J."/>
            <person name="Amann R."/>
            <person name="Jetten M.S.M."/>
            <person name="Mascher T."/>
            <person name="Medema M.H."/>
            <person name="Devos D.P."/>
            <person name="Kaster A.-K."/>
            <person name="Ovreas L."/>
            <person name="Rohde M."/>
            <person name="Galperin M.Y."/>
            <person name="Jogler C."/>
        </authorList>
    </citation>
    <scope>NUCLEOTIDE SEQUENCE [LARGE SCALE GENOMIC DNA]</scope>
    <source>
        <strain evidence="1 2">Q31a</strain>
    </source>
</reference>
<proteinExistence type="predicted"/>
<dbReference type="Gene3D" id="2.120.10.10">
    <property type="match status" value="1"/>
</dbReference>
<evidence type="ECO:0008006" key="3">
    <source>
        <dbReference type="Google" id="ProtNLM"/>
    </source>
</evidence>
<dbReference type="Proteomes" id="UP000318017">
    <property type="component" value="Chromosome"/>
</dbReference>
<gene>
    <name evidence="1" type="ORF">Q31a_38250</name>
</gene>
<evidence type="ECO:0000313" key="1">
    <source>
        <dbReference type="EMBL" id="QDV25499.1"/>
    </source>
</evidence>
<keyword evidence="2" id="KW-1185">Reference proteome</keyword>
<dbReference type="KEGG" id="ahel:Q31a_38250"/>
<name>A0A518GAA8_9BACT</name>